<evidence type="ECO:0000313" key="2">
    <source>
        <dbReference type="EMBL" id="KAA0168729.1"/>
    </source>
</evidence>
<name>A0A5A8DU54_CAFRO</name>
<comment type="caution">
    <text evidence="2">The sequence shown here is derived from an EMBL/GenBank/DDBJ whole genome shotgun (WGS) entry which is preliminary data.</text>
</comment>
<reference evidence="3 4" key="1">
    <citation type="submission" date="2019-07" db="EMBL/GenBank/DDBJ databases">
        <title>Genomes of Cafeteria roenbergensis.</title>
        <authorList>
            <person name="Fischer M.G."/>
            <person name="Hackl T."/>
            <person name="Roman M."/>
        </authorList>
    </citation>
    <scope>NUCLEOTIDE SEQUENCE [LARGE SCALE GENOMIC DNA]</scope>
    <source>
        <strain evidence="1 4">Cflag</strain>
        <strain evidence="2 3">RCC970-E3</strain>
    </source>
</reference>
<sequence>MESPPDGAVELSSETLNVVIGSALVGPGEGAAGGADAAAVGAALQSASDIVCRAARRLSGRPEAAATLCELAYRLLLDSRVVPGGELAQALEACVDLHPPGSGPAGDAVLSAACKACAAACGAHFAVPVLLLRADAEGADLAAIDERCAEHVRVSVARCESLLPQAAALDTVLAAAAKRAGSGAALDATAAALTLLAACGVGHGNPDSGLRGLGVRTVKAELGSACELLVSSTAPPALLEGVVGSGKAAINGCVFLRPESGEPLDSRGLELLRGLCESYARAADSAASSLMDEAEV</sequence>
<proteinExistence type="predicted"/>
<protein>
    <submittedName>
        <fullName evidence="2">Uncharacterized protein</fullName>
    </submittedName>
</protein>
<dbReference type="EMBL" id="VLTM01000018">
    <property type="protein sequence ID" value="KAA0164243.1"/>
    <property type="molecule type" value="Genomic_DNA"/>
</dbReference>
<dbReference type="Proteomes" id="UP000325113">
    <property type="component" value="Unassembled WGS sequence"/>
</dbReference>
<dbReference type="AlphaFoldDB" id="A0A5A8DU54"/>
<organism evidence="2 3">
    <name type="scientific">Cafeteria roenbergensis</name>
    <name type="common">Marine flagellate</name>
    <dbReference type="NCBI Taxonomy" id="33653"/>
    <lineage>
        <taxon>Eukaryota</taxon>
        <taxon>Sar</taxon>
        <taxon>Stramenopiles</taxon>
        <taxon>Bigyra</taxon>
        <taxon>Opalozoa</taxon>
        <taxon>Bicosoecida</taxon>
        <taxon>Cafeteriaceae</taxon>
        <taxon>Cafeteria</taxon>
    </lineage>
</organism>
<evidence type="ECO:0000313" key="4">
    <source>
        <dbReference type="Proteomes" id="UP000325113"/>
    </source>
</evidence>
<accession>A0A5A8DU54</accession>
<gene>
    <name evidence="2" type="ORF">FNF28_02466</name>
    <name evidence="1" type="ORF">FNF31_02479</name>
</gene>
<dbReference type="EMBL" id="VLTL01000027">
    <property type="protein sequence ID" value="KAA0168729.1"/>
    <property type="molecule type" value="Genomic_DNA"/>
</dbReference>
<evidence type="ECO:0000313" key="1">
    <source>
        <dbReference type="EMBL" id="KAA0164243.1"/>
    </source>
</evidence>
<evidence type="ECO:0000313" key="3">
    <source>
        <dbReference type="Proteomes" id="UP000324907"/>
    </source>
</evidence>
<dbReference type="Proteomes" id="UP000324907">
    <property type="component" value="Unassembled WGS sequence"/>
</dbReference>